<dbReference type="Gene3D" id="1.10.10.60">
    <property type="entry name" value="Homeodomain-like"/>
    <property type="match status" value="1"/>
</dbReference>
<dbReference type="Proteomes" id="UP000469421">
    <property type="component" value="Unassembled WGS sequence"/>
</dbReference>
<dbReference type="InterPro" id="IPR018060">
    <property type="entry name" value="HTH_AraC"/>
</dbReference>
<keyword evidence="1" id="KW-0805">Transcription regulation</keyword>
<gene>
    <name evidence="5" type="ORF">GFN93_12080</name>
</gene>
<keyword evidence="2" id="KW-0238">DNA-binding</keyword>
<dbReference type="InterPro" id="IPR009057">
    <property type="entry name" value="Homeodomain-like_sf"/>
</dbReference>
<dbReference type="Pfam" id="PF12625">
    <property type="entry name" value="Arabinose_bd"/>
    <property type="match status" value="1"/>
</dbReference>
<evidence type="ECO:0000256" key="3">
    <source>
        <dbReference type="ARBA" id="ARBA00023163"/>
    </source>
</evidence>
<dbReference type="Pfam" id="PF12833">
    <property type="entry name" value="HTH_18"/>
    <property type="match status" value="1"/>
</dbReference>
<dbReference type="SUPFAM" id="SSF46689">
    <property type="entry name" value="Homeodomain-like"/>
    <property type="match status" value="1"/>
</dbReference>
<sequence>MFLLAQPAMAGNVYQGASLVPAILASAVYISRNLQPNADRTITTPGILLIIMTDNDAIYSLLPIHAGLMRHLSLGLNELGVDVDALLAKEGLSADTWLEGKQDVPALVIEKLLDHCLEHTGNELLGFHLAQCVKPEGFGVLGYIRQACQNLHDFILVCIRYEHLISGFGKTRLIKQPDCCLLSWSARTLNPIFERHATEFMLTAFNTTRSLLHNPRKPWLKEVRFRHAAPLSLNARRELEAHFECRVRFNQQESALVLAPDALNQPFLYADPALVDSLKQHAQSLEASKHEGDFYYRAHRMMRELIISQSASKENLATGLGISTRHLHRLLAKEHINYRGMQEQAQLTIAIEMLTGSSQTIETIGVALGYTESQSFIRWFKKQTGMTPNRYRESAQSRTL</sequence>
<dbReference type="EMBL" id="WIRE01000001">
    <property type="protein sequence ID" value="MQX53990.1"/>
    <property type="molecule type" value="Genomic_DNA"/>
</dbReference>
<organism evidence="5 6">
    <name type="scientific">Alcanivorax sediminis</name>
    <dbReference type="NCBI Taxonomy" id="2663008"/>
    <lineage>
        <taxon>Bacteria</taxon>
        <taxon>Pseudomonadati</taxon>
        <taxon>Pseudomonadota</taxon>
        <taxon>Gammaproteobacteria</taxon>
        <taxon>Oceanospirillales</taxon>
        <taxon>Alcanivoracaceae</taxon>
        <taxon>Alcanivorax</taxon>
    </lineage>
</organism>
<proteinExistence type="predicted"/>
<protein>
    <submittedName>
        <fullName evidence="5">Helix-turn-helix domain-containing protein</fullName>
    </submittedName>
</protein>
<dbReference type="InterPro" id="IPR018062">
    <property type="entry name" value="HTH_AraC-typ_CS"/>
</dbReference>
<dbReference type="PROSITE" id="PS01124">
    <property type="entry name" value="HTH_ARAC_FAMILY_2"/>
    <property type="match status" value="1"/>
</dbReference>
<dbReference type="InterPro" id="IPR032687">
    <property type="entry name" value="AraC-type_N"/>
</dbReference>
<dbReference type="AlphaFoldDB" id="A0A6N7M152"/>
<dbReference type="GO" id="GO:0000976">
    <property type="term" value="F:transcription cis-regulatory region binding"/>
    <property type="evidence" value="ECO:0007669"/>
    <property type="project" value="TreeGrafter"/>
</dbReference>
<reference evidence="5 6" key="1">
    <citation type="submission" date="2019-10" db="EMBL/GenBank/DDBJ databases">
        <title>Alcanivorax sp.PA15-N-34 draft genome sequence.</title>
        <authorList>
            <person name="Liao X."/>
            <person name="Shao Z."/>
        </authorList>
    </citation>
    <scope>NUCLEOTIDE SEQUENCE [LARGE SCALE GENOMIC DNA]</scope>
    <source>
        <strain evidence="5 6">PA15-N-34</strain>
    </source>
</reference>
<evidence type="ECO:0000259" key="4">
    <source>
        <dbReference type="PROSITE" id="PS01124"/>
    </source>
</evidence>
<dbReference type="PANTHER" id="PTHR47894:SF1">
    <property type="entry name" value="HTH-TYPE TRANSCRIPTIONAL REGULATOR VQSM"/>
    <property type="match status" value="1"/>
</dbReference>
<dbReference type="GO" id="GO:0003700">
    <property type="term" value="F:DNA-binding transcription factor activity"/>
    <property type="evidence" value="ECO:0007669"/>
    <property type="project" value="InterPro"/>
</dbReference>
<feature type="domain" description="HTH araC/xylS-type" evidence="4">
    <location>
        <begin position="296"/>
        <end position="394"/>
    </location>
</feature>
<keyword evidence="3" id="KW-0804">Transcription</keyword>
<keyword evidence="6" id="KW-1185">Reference proteome</keyword>
<dbReference type="PANTHER" id="PTHR47894">
    <property type="entry name" value="HTH-TYPE TRANSCRIPTIONAL REGULATOR GADX"/>
    <property type="match status" value="1"/>
</dbReference>
<dbReference type="SMART" id="SM00342">
    <property type="entry name" value="HTH_ARAC"/>
    <property type="match status" value="1"/>
</dbReference>
<accession>A0A6N7M152</accession>
<comment type="caution">
    <text evidence="5">The sequence shown here is derived from an EMBL/GenBank/DDBJ whole genome shotgun (WGS) entry which is preliminary data.</text>
</comment>
<dbReference type="GO" id="GO:0005829">
    <property type="term" value="C:cytosol"/>
    <property type="evidence" value="ECO:0007669"/>
    <property type="project" value="TreeGrafter"/>
</dbReference>
<evidence type="ECO:0000313" key="5">
    <source>
        <dbReference type="EMBL" id="MQX53990.1"/>
    </source>
</evidence>
<evidence type="ECO:0000256" key="1">
    <source>
        <dbReference type="ARBA" id="ARBA00023015"/>
    </source>
</evidence>
<dbReference type="PROSITE" id="PS00041">
    <property type="entry name" value="HTH_ARAC_FAMILY_1"/>
    <property type="match status" value="1"/>
</dbReference>
<evidence type="ECO:0000256" key="2">
    <source>
        <dbReference type="ARBA" id="ARBA00023125"/>
    </source>
</evidence>
<evidence type="ECO:0000313" key="6">
    <source>
        <dbReference type="Proteomes" id="UP000469421"/>
    </source>
</evidence>
<name>A0A6N7M152_9GAMM</name>